<keyword evidence="4 11" id="KW-0418">Kinase</keyword>
<accession>A0A250J5Q0</accession>
<feature type="transmembrane region" description="Helical" evidence="9">
    <location>
        <begin position="350"/>
        <end position="369"/>
    </location>
</feature>
<evidence type="ECO:0000256" key="8">
    <source>
        <dbReference type="PROSITE-ProRule" id="PRU10141"/>
    </source>
</evidence>
<evidence type="ECO:0000256" key="7">
    <source>
        <dbReference type="ARBA" id="ARBA00048679"/>
    </source>
</evidence>
<keyword evidence="9" id="KW-0472">Membrane</keyword>
<feature type="transmembrane region" description="Helical" evidence="9">
    <location>
        <begin position="291"/>
        <end position="312"/>
    </location>
</feature>
<evidence type="ECO:0000313" key="11">
    <source>
        <dbReference type="EMBL" id="ATB39259.1"/>
    </source>
</evidence>
<dbReference type="InterPro" id="IPR011009">
    <property type="entry name" value="Kinase-like_dom_sf"/>
</dbReference>
<dbReference type="FunFam" id="3.30.200.20:FF:000035">
    <property type="entry name" value="Serine/threonine protein kinase Stk1"/>
    <property type="match status" value="1"/>
</dbReference>
<dbReference type="PANTHER" id="PTHR43289:SF6">
    <property type="entry name" value="SERINE_THREONINE-PROTEIN KINASE NEKL-3"/>
    <property type="match status" value="1"/>
</dbReference>
<dbReference type="CDD" id="cd14014">
    <property type="entry name" value="STKc_PknB_like"/>
    <property type="match status" value="1"/>
</dbReference>
<protein>
    <submittedName>
        <fullName evidence="11">Serine/threonine protein kinase</fullName>
    </submittedName>
</protein>
<keyword evidence="5 8" id="KW-0067">ATP-binding</keyword>
<dbReference type="SUPFAM" id="SSF56112">
    <property type="entry name" value="Protein kinase-like (PK-like)"/>
    <property type="match status" value="1"/>
</dbReference>
<dbReference type="Pfam" id="PF00069">
    <property type="entry name" value="Pkinase"/>
    <property type="match status" value="1"/>
</dbReference>
<dbReference type="InterPro" id="IPR000719">
    <property type="entry name" value="Prot_kinase_dom"/>
</dbReference>
<dbReference type="Proteomes" id="UP000217257">
    <property type="component" value="Chromosome"/>
</dbReference>
<evidence type="ECO:0000256" key="2">
    <source>
        <dbReference type="ARBA" id="ARBA00022679"/>
    </source>
</evidence>
<keyword evidence="9" id="KW-0812">Transmembrane</keyword>
<dbReference type="EMBL" id="CP022098">
    <property type="protein sequence ID" value="ATB39259.1"/>
    <property type="molecule type" value="Genomic_DNA"/>
</dbReference>
<keyword evidence="1 11" id="KW-0723">Serine/threonine-protein kinase</keyword>
<sequence length="481" mass="51871">MSETCPRCGASVDEGRLAVCASCLLGEDGAGPERIGALELEEEIGRGGMGQVFRARHVRLDRPVAVKFLTGEAASSPEAQARFAREARALALLDHPHIVRVHDFGEEEGERYLVMELVEGRGLSELLPLPPTEAVRVALQVCDALAYAHARGVVHRDIKPANILVDEEGRVKVTDFGIARIVRSEGRRDTLTAVHTVVGTPEYMAPEALAGAAPDPRMDVYAVGVLLHEMVTGRPLTAGSPTLTGALGTMVRRAVALDPARRYASAHALGLDLRRLADGAAEAALPPDEAVWLRTVAVLQAVACALVLWALVVSVTPRVLAPEQMDLLTMQPVARLADGRWVTKARFETGPILGAVAGLAVALAAYGLLRRHWRQEGLDAPTPELPLREARVFLGVASVNSTLFALHLGLAWSAGLSLPHFMPLIGGLLELGTLYLLCVAVLEAWRRQRALSREPRLWWGVVLMLLPPAIELGLQLHAWRP</sequence>
<dbReference type="Gene3D" id="3.30.200.20">
    <property type="entry name" value="Phosphorylase Kinase, domain 1"/>
    <property type="match status" value="1"/>
</dbReference>
<feature type="transmembrane region" description="Helical" evidence="9">
    <location>
        <begin position="457"/>
        <end position="479"/>
    </location>
</feature>
<evidence type="ECO:0000256" key="6">
    <source>
        <dbReference type="ARBA" id="ARBA00047899"/>
    </source>
</evidence>
<dbReference type="KEGG" id="cfus:CYFUS_004703"/>
<dbReference type="RefSeq" id="WP_095987313.1">
    <property type="nucleotide sequence ID" value="NZ_CP022098.1"/>
</dbReference>
<evidence type="ECO:0000256" key="9">
    <source>
        <dbReference type="SAM" id="Phobius"/>
    </source>
</evidence>
<dbReference type="PROSITE" id="PS00107">
    <property type="entry name" value="PROTEIN_KINASE_ATP"/>
    <property type="match status" value="1"/>
</dbReference>
<gene>
    <name evidence="11" type="ORF">CYFUS_004703</name>
</gene>
<keyword evidence="2" id="KW-0808">Transferase</keyword>
<dbReference type="GO" id="GO:0004674">
    <property type="term" value="F:protein serine/threonine kinase activity"/>
    <property type="evidence" value="ECO:0007669"/>
    <property type="project" value="UniProtKB-KW"/>
</dbReference>
<dbReference type="InterPro" id="IPR008271">
    <property type="entry name" value="Ser/Thr_kinase_AS"/>
</dbReference>
<reference evidence="11 12" key="1">
    <citation type="submission" date="2017-06" db="EMBL/GenBank/DDBJ databases">
        <title>Sequencing and comparative analysis of myxobacterial genomes.</title>
        <authorList>
            <person name="Rupp O."/>
            <person name="Goesmann A."/>
            <person name="Sogaard-Andersen L."/>
        </authorList>
    </citation>
    <scope>NUCLEOTIDE SEQUENCE [LARGE SCALE GENOMIC DNA]</scope>
    <source>
        <strain evidence="11 12">DSM 52655</strain>
    </source>
</reference>
<keyword evidence="3 8" id="KW-0547">Nucleotide-binding</keyword>
<comment type="catalytic activity">
    <reaction evidence="7">
        <text>L-seryl-[protein] + ATP = O-phospho-L-seryl-[protein] + ADP + H(+)</text>
        <dbReference type="Rhea" id="RHEA:17989"/>
        <dbReference type="Rhea" id="RHEA-COMP:9863"/>
        <dbReference type="Rhea" id="RHEA-COMP:11604"/>
        <dbReference type="ChEBI" id="CHEBI:15378"/>
        <dbReference type="ChEBI" id="CHEBI:29999"/>
        <dbReference type="ChEBI" id="CHEBI:30616"/>
        <dbReference type="ChEBI" id="CHEBI:83421"/>
        <dbReference type="ChEBI" id="CHEBI:456216"/>
        <dbReference type="EC" id="2.7.11.1"/>
    </reaction>
</comment>
<feature type="binding site" evidence="8">
    <location>
        <position position="67"/>
    </location>
    <ligand>
        <name>ATP</name>
        <dbReference type="ChEBI" id="CHEBI:30616"/>
    </ligand>
</feature>
<organism evidence="11 12">
    <name type="scientific">Cystobacter fuscus</name>
    <dbReference type="NCBI Taxonomy" id="43"/>
    <lineage>
        <taxon>Bacteria</taxon>
        <taxon>Pseudomonadati</taxon>
        <taxon>Myxococcota</taxon>
        <taxon>Myxococcia</taxon>
        <taxon>Myxococcales</taxon>
        <taxon>Cystobacterineae</taxon>
        <taxon>Archangiaceae</taxon>
        <taxon>Cystobacter</taxon>
    </lineage>
</organism>
<dbReference type="PROSITE" id="PS00108">
    <property type="entry name" value="PROTEIN_KINASE_ST"/>
    <property type="match status" value="1"/>
</dbReference>
<evidence type="ECO:0000256" key="4">
    <source>
        <dbReference type="ARBA" id="ARBA00022777"/>
    </source>
</evidence>
<feature type="domain" description="Protein kinase" evidence="10">
    <location>
        <begin position="38"/>
        <end position="334"/>
    </location>
</feature>
<evidence type="ECO:0000313" key="12">
    <source>
        <dbReference type="Proteomes" id="UP000217257"/>
    </source>
</evidence>
<dbReference type="AlphaFoldDB" id="A0A250J5Q0"/>
<dbReference type="SMART" id="SM00220">
    <property type="entry name" value="S_TKc"/>
    <property type="match status" value="1"/>
</dbReference>
<dbReference type="PANTHER" id="PTHR43289">
    <property type="entry name" value="MITOGEN-ACTIVATED PROTEIN KINASE KINASE KINASE 20-RELATED"/>
    <property type="match status" value="1"/>
</dbReference>
<evidence type="ECO:0000256" key="5">
    <source>
        <dbReference type="ARBA" id="ARBA00022840"/>
    </source>
</evidence>
<dbReference type="GO" id="GO:0005524">
    <property type="term" value="F:ATP binding"/>
    <property type="evidence" value="ECO:0007669"/>
    <property type="project" value="UniProtKB-UniRule"/>
</dbReference>
<feature type="transmembrane region" description="Helical" evidence="9">
    <location>
        <begin position="390"/>
        <end position="412"/>
    </location>
</feature>
<name>A0A250J5Q0_9BACT</name>
<feature type="transmembrane region" description="Helical" evidence="9">
    <location>
        <begin position="424"/>
        <end position="445"/>
    </location>
</feature>
<proteinExistence type="predicted"/>
<evidence type="ECO:0000256" key="1">
    <source>
        <dbReference type="ARBA" id="ARBA00022527"/>
    </source>
</evidence>
<evidence type="ECO:0000259" key="10">
    <source>
        <dbReference type="PROSITE" id="PS50011"/>
    </source>
</evidence>
<keyword evidence="9" id="KW-1133">Transmembrane helix</keyword>
<dbReference type="InterPro" id="IPR017441">
    <property type="entry name" value="Protein_kinase_ATP_BS"/>
</dbReference>
<comment type="catalytic activity">
    <reaction evidence="6">
        <text>L-threonyl-[protein] + ATP = O-phospho-L-threonyl-[protein] + ADP + H(+)</text>
        <dbReference type="Rhea" id="RHEA:46608"/>
        <dbReference type="Rhea" id="RHEA-COMP:11060"/>
        <dbReference type="Rhea" id="RHEA-COMP:11605"/>
        <dbReference type="ChEBI" id="CHEBI:15378"/>
        <dbReference type="ChEBI" id="CHEBI:30013"/>
        <dbReference type="ChEBI" id="CHEBI:30616"/>
        <dbReference type="ChEBI" id="CHEBI:61977"/>
        <dbReference type="ChEBI" id="CHEBI:456216"/>
        <dbReference type="EC" id="2.7.11.1"/>
    </reaction>
</comment>
<dbReference type="PROSITE" id="PS50011">
    <property type="entry name" value="PROTEIN_KINASE_DOM"/>
    <property type="match status" value="1"/>
</dbReference>
<dbReference type="Gene3D" id="1.10.510.10">
    <property type="entry name" value="Transferase(Phosphotransferase) domain 1"/>
    <property type="match status" value="1"/>
</dbReference>
<evidence type="ECO:0000256" key="3">
    <source>
        <dbReference type="ARBA" id="ARBA00022741"/>
    </source>
</evidence>